<dbReference type="Pfam" id="PF03372">
    <property type="entry name" value="Exo_endo_phos"/>
    <property type="match status" value="1"/>
</dbReference>
<reference evidence="3" key="1">
    <citation type="submission" date="2022-04" db="EMBL/GenBank/DDBJ databases">
        <title>Carnegiea gigantea Genome sequencing and assembly v2.</title>
        <authorList>
            <person name="Copetti D."/>
            <person name="Sanderson M.J."/>
            <person name="Burquez A."/>
            <person name="Wojciechowski M.F."/>
        </authorList>
    </citation>
    <scope>NUCLEOTIDE SEQUENCE</scope>
    <source>
        <strain evidence="3">SGP5-SGP5p</strain>
        <tissue evidence="3">Aerial part</tissue>
    </source>
</reference>
<comment type="caution">
    <text evidence="3">The sequence shown here is derived from an EMBL/GenBank/DDBJ whole genome shotgun (WGS) entry which is preliminary data.</text>
</comment>
<proteinExistence type="predicted"/>
<evidence type="ECO:0000313" key="4">
    <source>
        <dbReference type="Proteomes" id="UP001153076"/>
    </source>
</evidence>
<feature type="domain" description="Endonuclease/exonuclease/phosphatase" evidence="1">
    <location>
        <begin position="283"/>
        <end position="361"/>
    </location>
</feature>
<accession>A0A9Q1JIF4</accession>
<dbReference type="PANTHER" id="PTHR31286">
    <property type="entry name" value="GLYCINE-RICH CELL WALL STRUCTURAL PROTEIN 1.8-LIKE"/>
    <property type="match status" value="1"/>
</dbReference>
<sequence length="758" mass="87462">MKGFFNRIWANYAIDKILYVRKGVFLVRFVHLQDKNAVEKRGCYFFDSKPMLGTQSLSKIGSILGIPLKTDKFTKDKQVIRYARLLIEMPIEGPFPDHIEFFNEEGILIRQLVTYEWIPSKCTHCAMLGHTEEVCKKKRIICTEWRQVLKSQTPTQTSKDQSKEDKSSKEVHFDVFTTVTRGRSPKKATAIPSSPSADHPNQFNVLMEDQILELNNIGLIGLLETKVKRQNHGNPVSTESISWRCQTNTFIAKLTRSPPVSIFILHSSMATTRNFKGSPYGRDAWCILGDFNAVLSKDDRIGGNEVTYHDIQELSSFMEACEVLEMPSSGAFFTWTNKSIWSRIDRVFINTKYLPLGLSDHSPILIHSHAALKPPPQFQFCDMWCSHKNFHDIVSAGFPDPHRHDIMNQARAYFERLRRQLRQLNRSHFADLKSQWEKAHTALHHLQRELQLSPDDVSLQSSVEEATSNYISILSSSLALLKQQCKIDWIKYGDDCTRFFFARAKQRKLAAYIYAIQDATGAKVEGFDQLKNMEELGIKDYTAWNKATVAKLVWTIATKQDSLWVKWVHVRYIRHNDWWDYSPPADCSWTWKKICAMKDIFKAGCPTPHIWTFQGTDRYKVRNGYQWLIGGNMVPWGKVSWARASIPRHAFIAWVYVQHQLPTKMRLARFIPRSDLLCALCTNAAEDDTHLFSDCPYAVEVWNSLSLWWLLPFHNPGRLHEDMTASLTAFKAPKAHKQITFAKSTRLQEPQDLGCTNR</sequence>
<dbReference type="InterPro" id="IPR026960">
    <property type="entry name" value="RVT-Znf"/>
</dbReference>
<dbReference type="Gene3D" id="3.60.10.10">
    <property type="entry name" value="Endonuclease/exonuclease/phosphatase"/>
    <property type="match status" value="1"/>
</dbReference>
<name>A0A9Q1JIF4_9CARY</name>
<organism evidence="3 4">
    <name type="scientific">Carnegiea gigantea</name>
    <dbReference type="NCBI Taxonomy" id="171969"/>
    <lineage>
        <taxon>Eukaryota</taxon>
        <taxon>Viridiplantae</taxon>
        <taxon>Streptophyta</taxon>
        <taxon>Embryophyta</taxon>
        <taxon>Tracheophyta</taxon>
        <taxon>Spermatophyta</taxon>
        <taxon>Magnoliopsida</taxon>
        <taxon>eudicotyledons</taxon>
        <taxon>Gunneridae</taxon>
        <taxon>Pentapetalae</taxon>
        <taxon>Caryophyllales</taxon>
        <taxon>Cactineae</taxon>
        <taxon>Cactaceae</taxon>
        <taxon>Cactoideae</taxon>
        <taxon>Echinocereeae</taxon>
        <taxon>Carnegiea</taxon>
    </lineage>
</organism>
<dbReference type="OrthoDB" id="1109940at2759"/>
<evidence type="ECO:0000259" key="2">
    <source>
        <dbReference type="Pfam" id="PF13966"/>
    </source>
</evidence>
<feature type="domain" description="Reverse transcriptase zinc-binding" evidence="2">
    <location>
        <begin position="619"/>
        <end position="702"/>
    </location>
</feature>
<dbReference type="SUPFAM" id="SSF56219">
    <property type="entry name" value="DNase I-like"/>
    <property type="match status" value="1"/>
</dbReference>
<dbReference type="InterPro" id="IPR005135">
    <property type="entry name" value="Endo/exonuclease/phosphatase"/>
</dbReference>
<dbReference type="GO" id="GO:0003824">
    <property type="term" value="F:catalytic activity"/>
    <property type="evidence" value="ECO:0007669"/>
    <property type="project" value="InterPro"/>
</dbReference>
<dbReference type="InterPro" id="IPR040256">
    <property type="entry name" value="At4g02000-like"/>
</dbReference>
<dbReference type="InterPro" id="IPR036691">
    <property type="entry name" value="Endo/exonu/phosph_ase_sf"/>
</dbReference>
<dbReference type="EMBL" id="JAKOGI010005290">
    <property type="protein sequence ID" value="KAJ8419375.1"/>
    <property type="molecule type" value="Genomic_DNA"/>
</dbReference>
<evidence type="ECO:0000313" key="3">
    <source>
        <dbReference type="EMBL" id="KAJ8419375.1"/>
    </source>
</evidence>
<keyword evidence="4" id="KW-1185">Reference proteome</keyword>
<gene>
    <name evidence="3" type="ORF">Cgig2_022175</name>
</gene>
<dbReference type="Pfam" id="PF13966">
    <property type="entry name" value="zf-RVT"/>
    <property type="match status" value="1"/>
</dbReference>
<evidence type="ECO:0008006" key="5">
    <source>
        <dbReference type="Google" id="ProtNLM"/>
    </source>
</evidence>
<dbReference type="PANTHER" id="PTHR31286:SF165">
    <property type="entry name" value="DUF4283 DOMAIN-CONTAINING PROTEIN"/>
    <property type="match status" value="1"/>
</dbReference>
<protein>
    <recommendedName>
        <fullName evidence="5">Reverse transcriptase zinc-binding domain-containing protein</fullName>
    </recommendedName>
</protein>
<dbReference type="Proteomes" id="UP001153076">
    <property type="component" value="Unassembled WGS sequence"/>
</dbReference>
<evidence type="ECO:0000259" key="1">
    <source>
        <dbReference type="Pfam" id="PF03372"/>
    </source>
</evidence>
<dbReference type="AlphaFoldDB" id="A0A9Q1JIF4"/>